<evidence type="ECO:0000313" key="1">
    <source>
        <dbReference type="EMBL" id="MBS8265688.1"/>
    </source>
</evidence>
<dbReference type="Proteomes" id="UP000761411">
    <property type="component" value="Unassembled WGS sequence"/>
</dbReference>
<keyword evidence="1" id="KW-0255">Endonuclease</keyword>
<evidence type="ECO:0000313" key="2">
    <source>
        <dbReference type="Proteomes" id="UP000761411"/>
    </source>
</evidence>
<keyword evidence="2" id="KW-1185">Reference proteome</keyword>
<dbReference type="AlphaFoldDB" id="A0A944GX67"/>
<protein>
    <submittedName>
        <fullName evidence="1">HNH endonuclease</fullName>
    </submittedName>
</protein>
<comment type="caution">
    <text evidence="1">The sequence shown here is derived from an EMBL/GenBank/DDBJ whole genome shotgun (WGS) entry which is preliminary data.</text>
</comment>
<gene>
    <name evidence="1" type="ORF">DYI25_14775</name>
</gene>
<name>A0A944GX67_9BACI</name>
<organism evidence="1 2">
    <name type="scientific">Mesobacillus boroniphilus</name>
    <dbReference type="NCBI Taxonomy" id="308892"/>
    <lineage>
        <taxon>Bacteria</taxon>
        <taxon>Bacillati</taxon>
        <taxon>Bacillota</taxon>
        <taxon>Bacilli</taxon>
        <taxon>Bacillales</taxon>
        <taxon>Bacillaceae</taxon>
        <taxon>Mesobacillus</taxon>
    </lineage>
</organism>
<reference evidence="1 2" key="1">
    <citation type="journal article" date="2021" name="Microorganisms">
        <title>Bacterial Dimethylsulfoniopropionate Biosynthesis in the East China Sea.</title>
        <authorList>
            <person name="Liu J."/>
            <person name="Zhang Y."/>
            <person name="Liu J."/>
            <person name="Zhong H."/>
            <person name="Williams B.T."/>
            <person name="Zheng Y."/>
            <person name="Curson A.R.J."/>
            <person name="Sun C."/>
            <person name="Sun H."/>
            <person name="Song D."/>
            <person name="Wagner Mackenzie B."/>
            <person name="Bermejo Martinez A."/>
            <person name="Todd J.D."/>
            <person name="Zhang X.H."/>
        </authorList>
    </citation>
    <scope>NUCLEOTIDE SEQUENCE [LARGE SCALE GENOMIC DNA]</scope>
    <source>
        <strain evidence="1 2">ESS08</strain>
    </source>
</reference>
<sequence>MSFIRTIGKGAGTVGGGLIGGTVKVAGKAVGSKWKDTGEWIEEVGNGIQAASEVAFENAGQFLDGAVHGAYGAIKQDEYHKQKGLMDLKDSTFKTIKGIGSTVKYTAQNVGTVYKGYSSGDKDQAIKGMKNLGKVVAVSGLAIGILDFADGADVAEAEELVTRNDHLNGYEHPETGVLFVEKTVDLPNGQVIEGTFPVFDDSFNVIIAEEIYSESDNVHFRIANATLYQAIVENPQLAYEMNLSQSDIQSLASGQTPEGYTWHHNEEPGLLQLVDEETHAQTAHTGGRSIWGGGSENR</sequence>
<keyword evidence="1" id="KW-0540">Nuclease</keyword>
<dbReference type="GO" id="GO:0004519">
    <property type="term" value="F:endonuclease activity"/>
    <property type="evidence" value="ECO:0007669"/>
    <property type="project" value="UniProtKB-KW"/>
</dbReference>
<accession>A0A944GX67</accession>
<dbReference type="EMBL" id="QTKX01000002">
    <property type="protein sequence ID" value="MBS8265688.1"/>
    <property type="molecule type" value="Genomic_DNA"/>
</dbReference>
<dbReference type="Pfam" id="PF12639">
    <property type="entry name" value="Colicin-DNase"/>
    <property type="match status" value="1"/>
</dbReference>
<keyword evidence="1" id="KW-0378">Hydrolase</keyword>
<proteinExistence type="predicted"/>
<dbReference type="RefSeq" id="WP_213370224.1">
    <property type="nucleotide sequence ID" value="NZ_QTKX01000002.1"/>
</dbReference>